<evidence type="ECO:0000256" key="2">
    <source>
        <dbReference type="ARBA" id="ARBA00022679"/>
    </source>
</evidence>
<organism evidence="5 6">
    <name type="scientific">Branchiostoma floridae</name>
    <name type="common">Florida lancelet</name>
    <name type="synonym">Amphioxus</name>
    <dbReference type="NCBI Taxonomy" id="7739"/>
    <lineage>
        <taxon>Eukaryota</taxon>
        <taxon>Metazoa</taxon>
        <taxon>Chordata</taxon>
        <taxon>Cephalochordata</taxon>
        <taxon>Leptocardii</taxon>
        <taxon>Amphioxiformes</taxon>
        <taxon>Branchiostomatidae</taxon>
        <taxon>Branchiostoma</taxon>
    </lineage>
</organism>
<dbReference type="SUPFAM" id="SSF52540">
    <property type="entry name" value="P-loop containing nucleoside triphosphate hydrolases"/>
    <property type="match status" value="1"/>
</dbReference>
<dbReference type="OMA" id="CGFREMA"/>
<proteinExistence type="inferred from homology"/>
<reference evidence="5" key="1">
    <citation type="journal article" date="2020" name="Nat. Ecol. Evol.">
        <title>Deeply conserved synteny resolves early events in vertebrate evolution.</title>
        <authorList>
            <person name="Simakov O."/>
            <person name="Marletaz F."/>
            <person name="Yue J.X."/>
            <person name="O'Connell B."/>
            <person name="Jenkins J."/>
            <person name="Brandt A."/>
            <person name="Calef R."/>
            <person name="Tung C.H."/>
            <person name="Huang T.K."/>
            <person name="Schmutz J."/>
            <person name="Satoh N."/>
            <person name="Yu J.K."/>
            <person name="Putnam N.H."/>
            <person name="Green R.E."/>
            <person name="Rokhsar D.S."/>
        </authorList>
    </citation>
    <scope>NUCLEOTIDE SEQUENCE [LARGE SCALE GENOMIC DNA]</scope>
    <source>
        <strain evidence="5">S238N-H82</strain>
    </source>
</reference>
<gene>
    <name evidence="6" type="primary">LOC118432168</name>
</gene>
<evidence type="ECO:0000313" key="6">
    <source>
        <dbReference type="RefSeq" id="XP_035699590.1"/>
    </source>
</evidence>
<dbReference type="GO" id="GO:0008146">
    <property type="term" value="F:sulfotransferase activity"/>
    <property type="evidence" value="ECO:0000318"/>
    <property type="project" value="GO_Central"/>
</dbReference>
<comment type="similarity">
    <text evidence="1 3">Belongs to the sulfotransferase 1 family.</text>
</comment>
<dbReference type="InterPro" id="IPR027417">
    <property type="entry name" value="P-loop_NTPase"/>
</dbReference>
<dbReference type="GeneID" id="118432168"/>
<reference evidence="6" key="2">
    <citation type="submission" date="2025-08" db="UniProtKB">
        <authorList>
            <consortium name="RefSeq"/>
        </authorList>
    </citation>
    <scope>IDENTIFICATION</scope>
    <source>
        <strain evidence="6">S238N-H82</strain>
        <tissue evidence="6">Testes</tissue>
    </source>
</reference>
<dbReference type="EC" id="2.8.2.-" evidence="3"/>
<dbReference type="OrthoDB" id="205623at2759"/>
<dbReference type="KEGG" id="bfo:118432168"/>
<accession>A0A9J7NDJ0</accession>
<dbReference type="AlphaFoldDB" id="A0A9J7NDJ0"/>
<feature type="domain" description="Sulfotransferase" evidence="4">
    <location>
        <begin position="1"/>
        <end position="113"/>
    </location>
</feature>
<name>A0A9J7NDJ0_BRAFL</name>
<dbReference type="PANTHER" id="PTHR11783">
    <property type="entry name" value="SULFOTRANSFERASE SULT"/>
    <property type="match status" value="1"/>
</dbReference>
<evidence type="ECO:0000313" key="5">
    <source>
        <dbReference type="Proteomes" id="UP000001554"/>
    </source>
</evidence>
<dbReference type="GO" id="GO:0005737">
    <property type="term" value="C:cytoplasm"/>
    <property type="evidence" value="ECO:0000318"/>
    <property type="project" value="GO_Central"/>
</dbReference>
<dbReference type="Pfam" id="PF00685">
    <property type="entry name" value="Sulfotransfer_1"/>
    <property type="match status" value="1"/>
</dbReference>
<evidence type="ECO:0000256" key="1">
    <source>
        <dbReference type="ARBA" id="ARBA00005771"/>
    </source>
</evidence>
<evidence type="ECO:0000259" key="4">
    <source>
        <dbReference type="Pfam" id="PF00685"/>
    </source>
</evidence>
<keyword evidence="2 3" id="KW-0808">Transferase</keyword>
<dbReference type="RefSeq" id="XP_035699590.1">
    <property type="nucleotide sequence ID" value="XM_035843697.1"/>
</dbReference>
<dbReference type="Proteomes" id="UP000001554">
    <property type="component" value="Chromosome 15"/>
</dbReference>
<protein>
    <recommendedName>
        <fullName evidence="3">Sulfotransferase</fullName>
        <ecNumber evidence="3">2.8.2.-</ecNumber>
    </recommendedName>
</protein>
<dbReference type="Gene3D" id="3.40.50.300">
    <property type="entry name" value="P-loop containing nucleotide triphosphate hydrolases"/>
    <property type="match status" value="1"/>
</dbReference>
<keyword evidence="5" id="KW-1185">Reference proteome</keyword>
<sequence>MRDDPNLLFLKYEDMKKDLPSAVKAIVTFLEVDLDESTIKSIAEASTFNNMKVDLDNSKMAERQLIARKALLYIRFFASPYRHCYVGDWKNMFTPEQSEAFDAWYEEKFAGTGITFDFE</sequence>
<dbReference type="GO" id="GO:0051923">
    <property type="term" value="P:sulfation"/>
    <property type="evidence" value="ECO:0000318"/>
    <property type="project" value="GO_Central"/>
</dbReference>
<evidence type="ECO:0000256" key="3">
    <source>
        <dbReference type="RuleBase" id="RU361155"/>
    </source>
</evidence>
<dbReference type="InterPro" id="IPR000863">
    <property type="entry name" value="Sulfotransferase_dom"/>
</dbReference>